<dbReference type="InterPro" id="IPR013525">
    <property type="entry name" value="ABC2_TM"/>
</dbReference>
<dbReference type="GO" id="GO:0043190">
    <property type="term" value="C:ATP-binding cassette (ABC) transporter complex"/>
    <property type="evidence" value="ECO:0007669"/>
    <property type="project" value="InterPro"/>
</dbReference>
<reference evidence="8" key="2">
    <citation type="submission" date="2020-09" db="EMBL/GenBank/DDBJ databases">
        <authorList>
            <person name="Sun Q."/>
            <person name="Zhou Y."/>
        </authorList>
    </citation>
    <scope>NUCLEOTIDE SEQUENCE</scope>
    <source>
        <strain evidence="8">CGMCC 4.5737</strain>
    </source>
</reference>
<evidence type="ECO:0000313" key="9">
    <source>
        <dbReference type="Proteomes" id="UP000637578"/>
    </source>
</evidence>
<feature type="domain" description="ABC transmembrane type-2" evidence="7">
    <location>
        <begin position="41"/>
        <end position="276"/>
    </location>
</feature>
<feature type="transmembrane region" description="Helical" evidence="6">
    <location>
        <begin position="47"/>
        <end position="65"/>
    </location>
</feature>
<dbReference type="Pfam" id="PF01061">
    <property type="entry name" value="ABC2_membrane"/>
    <property type="match status" value="1"/>
</dbReference>
<dbReference type="PIRSF" id="PIRSF006648">
    <property type="entry name" value="DrrB"/>
    <property type="match status" value="1"/>
</dbReference>
<feature type="transmembrane region" description="Helical" evidence="6">
    <location>
        <begin position="196"/>
        <end position="215"/>
    </location>
</feature>
<reference evidence="8" key="1">
    <citation type="journal article" date="2014" name="Int. J. Syst. Evol. Microbiol.">
        <title>Complete genome sequence of Corynebacterium casei LMG S-19264T (=DSM 44701T), isolated from a smear-ripened cheese.</title>
        <authorList>
            <consortium name="US DOE Joint Genome Institute (JGI-PGF)"/>
            <person name="Walter F."/>
            <person name="Albersmeier A."/>
            <person name="Kalinowski J."/>
            <person name="Ruckert C."/>
        </authorList>
    </citation>
    <scope>NUCLEOTIDE SEQUENCE</scope>
    <source>
        <strain evidence="8">CGMCC 4.5737</strain>
    </source>
</reference>
<dbReference type="PANTHER" id="PTHR43229:SF2">
    <property type="entry name" value="NODULATION PROTEIN J"/>
    <property type="match status" value="1"/>
</dbReference>
<evidence type="ECO:0000256" key="5">
    <source>
        <dbReference type="ARBA" id="ARBA00023251"/>
    </source>
</evidence>
<dbReference type="PANTHER" id="PTHR43229">
    <property type="entry name" value="NODULATION PROTEIN J"/>
    <property type="match status" value="1"/>
</dbReference>
<dbReference type="AlphaFoldDB" id="A0A8J3C8A5"/>
<comment type="subcellular location">
    <subcellularLocation>
        <location evidence="6">Cell membrane</location>
        <topology evidence="6">Multi-pass membrane protein</topology>
    </subcellularLocation>
    <subcellularLocation>
        <location evidence="1">Membrane</location>
        <topology evidence="1">Multi-pass membrane protein</topology>
    </subcellularLocation>
</comment>
<dbReference type="InterPro" id="IPR000412">
    <property type="entry name" value="ABC_2_transport"/>
</dbReference>
<keyword evidence="3 6" id="KW-1133">Transmembrane helix</keyword>
<dbReference type="PRINTS" id="PR00164">
    <property type="entry name" value="ABC2TRNSPORT"/>
</dbReference>
<feature type="transmembrane region" description="Helical" evidence="6">
    <location>
        <begin position="251"/>
        <end position="269"/>
    </location>
</feature>
<dbReference type="PROSITE" id="PS51012">
    <property type="entry name" value="ABC_TM2"/>
    <property type="match status" value="1"/>
</dbReference>
<dbReference type="InterPro" id="IPR051784">
    <property type="entry name" value="Nod_factor_ABC_transporter"/>
</dbReference>
<evidence type="ECO:0000259" key="7">
    <source>
        <dbReference type="PROSITE" id="PS51012"/>
    </source>
</evidence>
<dbReference type="EMBL" id="BMMK01000010">
    <property type="protein sequence ID" value="GGM53531.1"/>
    <property type="molecule type" value="Genomic_DNA"/>
</dbReference>
<dbReference type="Proteomes" id="UP000637578">
    <property type="component" value="Unassembled WGS sequence"/>
</dbReference>
<dbReference type="GO" id="GO:0046677">
    <property type="term" value="P:response to antibiotic"/>
    <property type="evidence" value="ECO:0007669"/>
    <property type="project" value="UniProtKB-KW"/>
</dbReference>
<evidence type="ECO:0000313" key="8">
    <source>
        <dbReference type="EMBL" id="GGM53531.1"/>
    </source>
</evidence>
<dbReference type="RefSeq" id="WP_189057289.1">
    <property type="nucleotide sequence ID" value="NZ_BMMK01000010.1"/>
</dbReference>
<evidence type="ECO:0000256" key="2">
    <source>
        <dbReference type="ARBA" id="ARBA00022692"/>
    </source>
</evidence>
<comment type="caution">
    <text evidence="8">The sequence shown here is derived from an EMBL/GenBank/DDBJ whole genome shotgun (WGS) entry which is preliminary data.</text>
</comment>
<evidence type="ECO:0000256" key="4">
    <source>
        <dbReference type="ARBA" id="ARBA00023136"/>
    </source>
</evidence>
<feature type="transmembrane region" description="Helical" evidence="6">
    <location>
        <begin position="133"/>
        <end position="157"/>
    </location>
</feature>
<evidence type="ECO:0000256" key="6">
    <source>
        <dbReference type="RuleBase" id="RU361157"/>
    </source>
</evidence>
<comment type="similarity">
    <text evidence="6">Belongs to the ABC-2 integral membrane protein family.</text>
</comment>
<accession>A0A8J3C8A5</accession>
<dbReference type="GO" id="GO:0140359">
    <property type="term" value="F:ABC-type transporter activity"/>
    <property type="evidence" value="ECO:0007669"/>
    <property type="project" value="InterPro"/>
</dbReference>
<evidence type="ECO:0000256" key="1">
    <source>
        <dbReference type="ARBA" id="ARBA00004141"/>
    </source>
</evidence>
<keyword evidence="2 6" id="KW-0812">Transmembrane</keyword>
<name>A0A8J3C8A5_9PSEU</name>
<keyword evidence="9" id="KW-1185">Reference proteome</keyword>
<feature type="transmembrane region" description="Helical" evidence="6">
    <location>
        <begin position="163"/>
        <end position="184"/>
    </location>
</feature>
<dbReference type="InterPro" id="IPR047817">
    <property type="entry name" value="ABC2_TM_bact-type"/>
</dbReference>
<sequence>MAVDTSATTTGTPAGHVPGHLRAIWLFVESMWVWYRRNWRSSAFSSMLLPLLYLVAMGLGLGTFVDAGGRAAGAIGGVGYLQYIAPAVMVATAIQNATGEVTYPVLSGFRWQKNYWAVASTPVSPAQVADGHLLWVTLRIGLSALVYLVIAALLGAVASPGAILALPVAVLTGMAFGAPLAAYSATLDTEGQQFSVVFRFIVMPMMLFAGTFFPIEQLPAWVRPLAWITPLWHGNELARGVTLGGLDPLPALGHVAYLLALLVAGVLLTRRMFDRRLAS</sequence>
<keyword evidence="4 6" id="KW-0472">Membrane</keyword>
<proteinExistence type="inferred from homology"/>
<keyword evidence="6" id="KW-1003">Cell membrane</keyword>
<gene>
    <name evidence="8" type="ORF">GCM10012275_25700</name>
</gene>
<organism evidence="8 9">
    <name type="scientific">Longimycelium tulufanense</name>
    <dbReference type="NCBI Taxonomy" id="907463"/>
    <lineage>
        <taxon>Bacteria</taxon>
        <taxon>Bacillati</taxon>
        <taxon>Actinomycetota</taxon>
        <taxon>Actinomycetes</taxon>
        <taxon>Pseudonocardiales</taxon>
        <taxon>Pseudonocardiaceae</taxon>
        <taxon>Longimycelium</taxon>
    </lineage>
</organism>
<keyword evidence="5" id="KW-0046">Antibiotic resistance</keyword>
<evidence type="ECO:0000256" key="3">
    <source>
        <dbReference type="ARBA" id="ARBA00022989"/>
    </source>
</evidence>
<protein>
    <recommendedName>
        <fullName evidence="6">Transport permease protein</fullName>
    </recommendedName>
</protein>
<keyword evidence="6" id="KW-0813">Transport</keyword>
<feature type="transmembrane region" description="Helical" evidence="6">
    <location>
        <begin position="71"/>
        <end position="94"/>
    </location>
</feature>